<name>A0ABS9ZEZ4_9PSED</name>
<dbReference type="CDD" id="cd14729">
    <property type="entry name" value="RtxA-like"/>
    <property type="match status" value="2"/>
</dbReference>
<keyword evidence="2" id="KW-1185">Reference proteome</keyword>
<evidence type="ECO:0000313" key="2">
    <source>
        <dbReference type="Proteomes" id="UP001320513"/>
    </source>
</evidence>
<gene>
    <name evidence="1" type="ORF">AUC61_02590</name>
</gene>
<sequence length="2052" mass="228144">MQQLTQLPSTPAETLPMAVAALHRLSALDIMFTEELKSLPKASAATLEALGGQDDTAKESAVTALLQQLSDFWQAPGAKGQSRKALFIDGMEQALRNEVIIKNHEHNLGPQYAACLPLPRVSKQVGRSLEVFTLHVQLNNRTTVEIAGALVFISMNGLTLLVLPGMGTEGFASRTAFGETLVQYLNNDVLRHALFNNAQQRDQQLLETITQDPNLYLEPFTAVDLQLRHVAGNPFAQAFERQLDKQRNDVRHACLDVQAAEHRAARLDAAVGMQGLFGPGAMLAQREIAYWERKQRKTLPHWVKVASQNDLTQYQQGLTHYDQCRTALLSALGGAASHEQFARMRLRARIASDLGYELEPAQVMVTTQRRLAITGELYTTRRSLLQFALYGLHPGDRDASSAFQTLTTFRLDGLDGLDMQTSHPLMTPAYVATLVDDLNLSTAFREYQRTTYATEHHQQLMRSLTRKQVVALAYAAKMQAHITAEDFAIIEQIEGDATGQTTPGLQVQQIKLDDAETLGGLLVFRKNDSQGRLERLVMFASDAPRAQRFQAFDNQTQLTHELVSWTTSPEMSQYLLQQVSVSSRENLEARFAALRLKPHPPANYVQLITRSHYNQALGQFVRQHVRVAAADQAQRTPDWYMRASLAERQELLALEDAIAGATENFHAKPPTKAQDFEDYVHQRASKKISELLGVAEGSVDPDQIIITSQRETLSYTQMLRNGYDDTLGFLNGGADTQATFSGPSHVDLTPLSAQKVARSVHGKWLSDDYIKLVRDTLLAPDSPGYEHRRRSSLQITVLQMKSAALRSYLKGQLSSPQYQWLRLSMDHLHQTDSQARRQYPLHTVQLRLENPLIGTDISAVGEVAKDLYNAASPIKVELTQVETVQGCYLLSSTDSTQATMLYTPQAPDGLEFRLLSEFKASLSSAGMIDYYKDRCRIDARRKLSFFLRDMEQGGESKPPVVPRDAVSDFQDICFNRPLERQLRDVEDTTTGRSDMLARLAWITFELVATVVTLPFPPASFAVGALLSLHDSMKALQAFANGDRETASAYILSSLFNSLGAAGDLSAGMKGFGALRQLGHSGKPSSVIPAANKVARAPNPTDLRPVQLEGETFWRSKPNANGHASVYRMGSDQTKAAEATEQFARRDLDGTWRPLSHPAGQPTLVNADGIKPVIPVNVSLEDVIPLSSGHGKGVSQVNGKYYIELGTQVFEVHFDAGARYWNIIDPQNPFAFFGKRPVRLDAQGKWQLVHQLNLRGGMDDTFRPLVSEAATSADPITSAVVPYELPLQSRPYFSSLSNTGNSVEMLGLDLEEYFTAVFAEMRSKFSAQREKLYRDAQAFFTTATPAPRPVLPLLDVNAGATGLIRKIFENSNAMVISEAPRSLASKRLLIENMAALAEQDVKVLYIQHLFTDLHMYKLEKYRKLGARSKAGSSDLKFWLEDLNSGALKNRSKEYDYYHLIKTAHHHGLEVRPISSSVSYPLHNNPVAIAAGDLATEQKMSNFFAHTVISADVTSHPSRRWVALLDQKLANTYQQVPGIAELQGAISVRVHDVPLGRPTVISRAIEETGTAFGKSDFRIEMANPLINDQGTSSLATALTASPPSRLDDALYQQVHGKLRVASENPYTGKPGFEWNDASGWQPVDAQRWPAESPPTAIQVSLHDPAYSMPAETRDTLHQLIHFENRGLDSRYFSVNKQHALVSDQFFNLRHALQKDARTIIVKELPPRPTLPAVAPGISHSDFLEDLYQHVDGVVIGESHSSIASKKLIIDNLPLLARQDVKTLYIEHLLSDVHQADLDRFVDTGYMSKTLLHDLKKLDRGHHTDVDGVYTFEQLINKARTQGLEVRALDCTASYYLKDLESLAPTTRQQMFSHFASRTVRKHQDVMGAHKWIALVGNSHANTFEKIVPGLAELEGGIGVRVIDVKPGQARGISIDPGEKLTDNLNSQQSFIKSDFRIEMETFKPTVAVRPAQSLPVEERLIRPGMFFVEESDNSLPVIVHRSRDNTIHRTPVKVNAQGQVYVERATWASVHLHPYEDMDALIVGLEEINLTRVA</sequence>
<proteinExistence type="predicted"/>
<evidence type="ECO:0000313" key="1">
    <source>
        <dbReference type="EMBL" id="MCI8208413.1"/>
    </source>
</evidence>
<dbReference type="EMBL" id="LOHG01000001">
    <property type="protein sequence ID" value="MCI8208413.1"/>
    <property type="molecule type" value="Genomic_DNA"/>
</dbReference>
<dbReference type="SUPFAM" id="SSF159501">
    <property type="entry name" value="EreA/ChaN-like"/>
    <property type="match status" value="2"/>
</dbReference>
<dbReference type="Gene3D" id="3.40.50.11550">
    <property type="match status" value="2"/>
</dbReference>
<dbReference type="RefSeq" id="WP_243244329.1">
    <property type="nucleotide sequence ID" value="NZ_LOHG01000001.1"/>
</dbReference>
<organism evidence="1 2">
    <name type="scientific">Pseudomonas maioricensis</name>
    <dbReference type="NCBI Taxonomy" id="1766623"/>
    <lineage>
        <taxon>Bacteria</taxon>
        <taxon>Pseudomonadati</taxon>
        <taxon>Pseudomonadota</taxon>
        <taxon>Gammaproteobacteria</taxon>
        <taxon>Pseudomonadales</taxon>
        <taxon>Pseudomonadaceae</taxon>
        <taxon>Pseudomonas</taxon>
    </lineage>
</organism>
<comment type="caution">
    <text evidence="1">The sequence shown here is derived from an EMBL/GenBank/DDBJ whole genome shotgun (WGS) entry which is preliminary data.</text>
</comment>
<accession>A0ABS9ZEZ4</accession>
<reference evidence="1 2" key="1">
    <citation type="submission" date="2015-12" db="EMBL/GenBank/DDBJ databases">
        <title>Phylogenomics in the description of a new species in the Pseudomonas syringae group.</title>
        <authorList>
            <person name="Busquets A."/>
            <person name="Gomila M."/>
            <person name="Beiki F."/>
            <person name="Rahimian H."/>
            <person name="Mulet M."/>
            <person name="Sanchez D."/>
            <person name="Garcia-Valdes E."/>
            <person name="Lalucat J."/>
        </authorList>
    </citation>
    <scope>NUCLEOTIDE SEQUENCE [LARGE SCALE GENOMIC DNA]</scope>
    <source>
        <strain evidence="1 2">S25</strain>
    </source>
</reference>
<protein>
    <recommendedName>
        <fullName evidence="3">C-terminal region of Pasteurella multocida toxin residues 569-1285</fullName>
    </recommendedName>
</protein>
<evidence type="ECO:0008006" key="3">
    <source>
        <dbReference type="Google" id="ProtNLM"/>
    </source>
</evidence>
<dbReference type="Proteomes" id="UP001320513">
    <property type="component" value="Unassembled WGS sequence"/>
</dbReference>